<protein>
    <submittedName>
        <fullName evidence="2">Uncharacterized protein</fullName>
    </submittedName>
</protein>
<accession>A0A484MZU5</accession>
<evidence type="ECO:0000313" key="2">
    <source>
        <dbReference type="EMBL" id="VFQ94555.1"/>
    </source>
</evidence>
<proteinExistence type="predicted"/>
<dbReference type="AlphaFoldDB" id="A0A484MZU5"/>
<evidence type="ECO:0000313" key="3">
    <source>
        <dbReference type="Proteomes" id="UP000595140"/>
    </source>
</evidence>
<organism evidence="2 3">
    <name type="scientific">Cuscuta campestris</name>
    <dbReference type="NCBI Taxonomy" id="132261"/>
    <lineage>
        <taxon>Eukaryota</taxon>
        <taxon>Viridiplantae</taxon>
        <taxon>Streptophyta</taxon>
        <taxon>Embryophyta</taxon>
        <taxon>Tracheophyta</taxon>
        <taxon>Spermatophyta</taxon>
        <taxon>Magnoliopsida</taxon>
        <taxon>eudicotyledons</taxon>
        <taxon>Gunneridae</taxon>
        <taxon>Pentapetalae</taxon>
        <taxon>asterids</taxon>
        <taxon>lamiids</taxon>
        <taxon>Solanales</taxon>
        <taxon>Convolvulaceae</taxon>
        <taxon>Cuscuteae</taxon>
        <taxon>Cuscuta</taxon>
        <taxon>Cuscuta subgen. Grammica</taxon>
        <taxon>Cuscuta sect. Cleistogrammica</taxon>
    </lineage>
</organism>
<sequence length="101" mass="10795">MKANHGLAESSKFLRLDQFLWGYPLPKAQDDDGAGALPQNIDNLNSGPTPDITTSSKANVFPSSDYWLTAGKDAKEYVSSDSVASTTTCVRGGVGERVNDE</sequence>
<dbReference type="EMBL" id="OOIL02005377">
    <property type="protein sequence ID" value="VFQ94555.1"/>
    <property type="molecule type" value="Genomic_DNA"/>
</dbReference>
<keyword evidence="3" id="KW-1185">Reference proteome</keyword>
<feature type="compositionally biased region" description="Polar residues" evidence="1">
    <location>
        <begin position="40"/>
        <end position="56"/>
    </location>
</feature>
<gene>
    <name evidence="2" type="ORF">CCAM_LOCUS36331</name>
</gene>
<feature type="region of interest" description="Disordered" evidence="1">
    <location>
        <begin position="31"/>
        <end position="56"/>
    </location>
</feature>
<dbReference type="Proteomes" id="UP000595140">
    <property type="component" value="Unassembled WGS sequence"/>
</dbReference>
<reference evidence="2 3" key="1">
    <citation type="submission" date="2018-04" db="EMBL/GenBank/DDBJ databases">
        <authorList>
            <person name="Vogel A."/>
        </authorList>
    </citation>
    <scope>NUCLEOTIDE SEQUENCE [LARGE SCALE GENOMIC DNA]</scope>
</reference>
<name>A0A484MZU5_9ASTE</name>
<evidence type="ECO:0000256" key="1">
    <source>
        <dbReference type="SAM" id="MobiDB-lite"/>
    </source>
</evidence>